<evidence type="ECO:0000313" key="3">
    <source>
        <dbReference type="EMBL" id="GIX95691.1"/>
    </source>
</evidence>
<feature type="region of interest" description="Disordered" evidence="1">
    <location>
        <begin position="88"/>
        <end position="111"/>
    </location>
</feature>
<dbReference type="Proteomes" id="UP001054945">
    <property type="component" value="Unassembled WGS sequence"/>
</dbReference>
<reference evidence="3 4" key="1">
    <citation type="submission" date="2021-06" db="EMBL/GenBank/DDBJ databases">
        <title>Caerostris extrusa draft genome.</title>
        <authorList>
            <person name="Kono N."/>
            <person name="Arakawa K."/>
        </authorList>
    </citation>
    <scope>NUCLEOTIDE SEQUENCE [LARGE SCALE GENOMIC DNA]</scope>
</reference>
<protein>
    <submittedName>
        <fullName evidence="3">Uncharacterized protein</fullName>
    </submittedName>
</protein>
<gene>
    <name evidence="3" type="ORF">CEXT_659681</name>
</gene>
<sequence length="158" mass="17652">MAQHLLWILLPLVTSLLTKLDGERWSQLLVIIILCLPPSQWIKILRTSKVTSAKITGMDSHKNWRTFVLIYLNSMILKNFSHCSPGTTEMHENTTSKEESGRTVGFHSGKTKTSKNLGVNLWKSAIKLKSKSLSASRKNGLSRAVALTREKGHLNTGI</sequence>
<comment type="caution">
    <text evidence="3">The sequence shown here is derived from an EMBL/GenBank/DDBJ whole genome shotgun (WGS) entry which is preliminary data.</text>
</comment>
<dbReference type="EMBL" id="BPLR01004549">
    <property type="protein sequence ID" value="GIX95691.1"/>
    <property type="molecule type" value="Genomic_DNA"/>
</dbReference>
<proteinExistence type="predicted"/>
<keyword evidence="4" id="KW-1185">Reference proteome</keyword>
<dbReference type="AlphaFoldDB" id="A0AAV4PHP4"/>
<evidence type="ECO:0000256" key="2">
    <source>
        <dbReference type="SAM" id="SignalP"/>
    </source>
</evidence>
<name>A0AAV4PHP4_CAEEX</name>
<feature type="chain" id="PRO_5043405522" evidence="2">
    <location>
        <begin position="23"/>
        <end position="158"/>
    </location>
</feature>
<evidence type="ECO:0000313" key="4">
    <source>
        <dbReference type="Proteomes" id="UP001054945"/>
    </source>
</evidence>
<feature type="compositionally biased region" description="Basic and acidic residues" evidence="1">
    <location>
        <begin position="89"/>
        <end position="101"/>
    </location>
</feature>
<evidence type="ECO:0000256" key="1">
    <source>
        <dbReference type="SAM" id="MobiDB-lite"/>
    </source>
</evidence>
<organism evidence="3 4">
    <name type="scientific">Caerostris extrusa</name>
    <name type="common">Bark spider</name>
    <name type="synonym">Caerostris bankana</name>
    <dbReference type="NCBI Taxonomy" id="172846"/>
    <lineage>
        <taxon>Eukaryota</taxon>
        <taxon>Metazoa</taxon>
        <taxon>Ecdysozoa</taxon>
        <taxon>Arthropoda</taxon>
        <taxon>Chelicerata</taxon>
        <taxon>Arachnida</taxon>
        <taxon>Araneae</taxon>
        <taxon>Araneomorphae</taxon>
        <taxon>Entelegynae</taxon>
        <taxon>Araneoidea</taxon>
        <taxon>Araneidae</taxon>
        <taxon>Caerostris</taxon>
    </lineage>
</organism>
<accession>A0AAV4PHP4</accession>
<feature type="signal peptide" evidence="2">
    <location>
        <begin position="1"/>
        <end position="22"/>
    </location>
</feature>
<keyword evidence="2" id="KW-0732">Signal</keyword>